<keyword evidence="1" id="KW-0812">Transmembrane</keyword>
<proteinExistence type="predicted"/>
<dbReference type="RefSeq" id="WP_243335757.1">
    <property type="nucleotide sequence ID" value="NZ_AP027081.1"/>
</dbReference>
<evidence type="ECO:0000313" key="2">
    <source>
        <dbReference type="EMBL" id="BDU78754.1"/>
    </source>
</evidence>
<organism evidence="2 3">
    <name type="scientific">Mesoterricola sediminis</name>
    <dbReference type="NCBI Taxonomy" id="2927980"/>
    <lineage>
        <taxon>Bacteria</taxon>
        <taxon>Pseudomonadati</taxon>
        <taxon>Acidobacteriota</taxon>
        <taxon>Holophagae</taxon>
        <taxon>Holophagales</taxon>
        <taxon>Holophagaceae</taxon>
        <taxon>Mesoterricola</taxon>
    </lineage>
</organism>
<evidence type="ECO:0000256" key="1">
    <source>
        <dbReference type="SAM" id="Phobius"/>
    </source>
</evidence>
<evidence type="ECO:0000313" key="3">
    <source>
        <dbReference type="Proteomes" id="UP001228113"/>
    </source>
</evidence>
<sequence length="128" mass="13906">MDHALQIVLTVVITVVAAFLVSLILQLQKTAQAVQALAESLRVDARQITEDVHQVRLQVDRTAALVERTLEGPATAGLMASSALRGVMGLFGRGAGSLVEGLVTALRIGLDFIRRRRRAAHRKEKNDE</sequence>
<keyword evidence="1" id="KW-1133">Transmembrane helix</keyword>
<dbReference type="AlphaFoldDB" id="A0AA48KDV3"/>
<evidence type="ECO:0008006" key="4">
    <source>
        <dbReference type="Google" id="ProtNLM"/>
    </source>
</evidence>
<dbReference type="KEGG" id="msea:METESE_37120"/>
<feature type="transmembrane region" description="Helical" evidence="1">
    <location>
        <begin position="6"/>
        <end position="25"/>
    </location>
</feature>
<protein>
    <recommendedName>
        <fullName evidence="4">DUF948 domain-containing protein</fullName>
    </recommendedName>
</protein>
<name>A0AA48KDV3_9BACT</name>
<keyword evidence="1" id="KW-0472">Membrane</keyword>
<gene>
    <name evidence="2" type="ORF">METESE_37120</name>
</gene>
<dbReference type="EMBL" id="AP027081">
    <property type="protein sequence ID" value="BDU78754.1"/>
    <property type="molecule type" value="Genomic_DNA"/>
</dbReference>
<accession>A0AA48KDV3</accession>
<dbReference type="Proteomes" id="UP001228113">
    <property type="component" value="Chromosome"/>
</dbReference>
<keyword evidence="3" id="KW-1185">Reference proteome</keyword>
<reference evidence="2" key="1">
    <citation type="journal article" date="2023" name="Int. J. Syst. Evol. Microbiol.">
        <title>Mesoterricola silvestris gen. nov., sp. nov., Mesoterricola sediminis sp. nov., Geothrix oryzae sp. nov., Geothrix edaphica sp. nov., Geothrix rubra sp. nov., and Geothrix limicola sp. nov., six novel members of Acidobacteriota isolated from soils.</title>
        <authorList>
            <person name="Itoh H."/>
            <person name="Sugisawa Y."/>
            <person name="Mise K."/>
            <person name="Xu Z."/>
            <person name="Kuniyasu M."/>
            <person name="Ushijima N."/>
            <person name="Kawano K."/>
            <person name="Kobayashi E."/>
            <person name="Shiratori Y."/>
            <person name="Masuda Y."/>
            <person name="Senoo K."/>
        </authorList>
    </citation>
    <scope>NUCLEOTIDE SEQUENCE</scope>
    <source>
        <strain evidence="2">W786</strain>
    </source>
</reference>